<dbReference type="Proteomes" id="UP001157114">
    <property type="component" value="Unassembled WGS sequence"/>
</dbReference>
<feature type="transmembrane region" description="Helical" evidence="7">
    <location>
        <begin position="113"/>
        <end position="136"/>
    </location>
</feature>
<comment type="caution">
    <text evidence="9">The sequence shown here is derived from an EMBL/GenBank/DDBJ whole genome shotgun (WGS) entry which is preliminary data.</text>
</comment>
<keyword evidence="2 7" id="KW-0813">Transport</keyword>
<keyword evidence="5 7" id="KW-1133">Transmembrane helix</keyword>
<evidence type="ECO:0000259" key="8">
    <source>
        <dbReference type="PROSITE" id="PS50928"/>
    </source>
</evidence>
<dbReference type="Gene3D" id="1.10.3720.10">
    <property type="entry name" value="MetI-like"/>
    <property type="match status" value="1"/>
</dbReference>
<evidence type="ECO:0000256" key="6">
    <source>
        <dbReference type="ARBA" id="ARBA00023136"/>
    </source>
</evidence>
<evidence type="ECO:0000256" key="3">
    <source>
        <dbReference type="ARBA" id="ARBA00022475"/>
    </source>
</evidence>
<evidence type="ECO:0000313" key="10">
    <source>
        <dbReference type="Proteomes" id="UP001157114"/>
    </source>
</evidence>
<dbReference type="PROSITE" id="PS50928">
    <property type="entry name" value="ABC_TM1"/>
    <property type="match status" value="1"/>
</dbReference>
<evidence type="ECO:0000256" key="5">
    <source>
        <dbReference type="ARBA" id="ARBA00022989"/>
    </source>
</evidence>
<comment type="similarity">
    <text evidence="7">Belongs to the binding-protein-dependent transport system permease family.</text>
</comment>
<dbReference type="EMBL" id="BSSQ01000005">
    <property type="protein sequence ID" value="GLX66950.1"/>
    <property type="molecule type" value="Genomic_DNA"/>
</dbReference>
<evidence type="ECO:0000256" key="2">
    <source>
        <dbReference type="ARBA" id="ARBA00022448"/>
    </source>
</evidence>
<feature type="domain" description="ABC transmembrane type-1" evidence="8">
    <location>
        <begin position="76"/>
        <end position="293"/>
    </location>
</feature>
<sequence>MGAIKYHFRNMIKFRVLFLMMLPTLAIVIFNNYVPMFGVVLAFKNYTFSDGIWGSAWTGWTNFKYLFQTDIAWLATRNTIMYNAIFIALNTVCAIGLAILLNEIRNKRWKTIFQSTMLFPYFLSYVAVSYVLYAFLGESGFMNTSMLKWLGEDAVSWYSSPDKWHFILPLVNTWKHVGYFAIVYLAAIVSIDTEYYEAAVIDGASKWRQIRYITIPMMLPVIVIMTLLQVSRIFNADFGLFYQATLNSGALQNATEVMDTFVYRNFLLNGDVGMSSAAGLYQSFVGFVLVLASNAIVRRINKENALF</sequence>
<keyword evidence="10" id="KW-1185">Reference proteome</keyword>
<dbReference type="PANTHER" id="PTHR30193">
    <property type="entry name" value="ABC TRANSPORTER PERMEASE PROTEIN"/>
    <property type="match status" value="1"/>
</dbReference>
<comment type="subcellular location">
    <subcellularLocation>
        <location evidence="1 7">Cell membrane</location>
        <topology evidence="1 7">Multi-pass membrane protein</topology>
    </subcellularLocation>
</comment>
<feature type="transmembrane region" description="Helical" evidence="7">
    <location>
        <begin position="12"/>
        <end position="34"/>
    </location>
</feature>
<evidence type="ECO:0000313" key="9">
    <source>
        <dbReference type="EMBL" id="GLX66950.1"/>
    </source>
</evidence>
<evidence type="ECO:0000256" key="1">
    <source>
        <dbReference type="ARBA" id="ARBA00004651"/>
    </source>
</evidence>
<gene>
    <name evidence="9" type="ORF">MU1_12940</name>
</gene>
<organism evidence="9 10">
    <name type="scientific">Paenibacillus glycanilyticus</name>
    <dbReference type="NCBI Taxonomy" id="126569"/>
    <lineage>
        <taxon>Bacteria</taxon>
        <taxon>Bacillati</taxon>
        <taxon>Bacillota</taxon>
        <taxon>Bacilli</taxon>
        <taxon>Bacillales</taxon>
        <taxon>Paenibacillaceae</taxon>
        <taxon>Paenibacillus</taxon>
    </lineage>
</organism>
<reference evidence="9 10" key="1">
    <citation type="submission" date="2023-03" db="EMBL/GenBank/DDBJ databases">
        <title>Draft genome sequence of the bacteria which degrade cell wall of Tricholomamatutake.</title>
        <authorList>
            <person name="Konishi Y."/>
            <person name="Fukuta Y."/>
            <person name="Shirasaka N."/>
        </authorList>
    </citation>
    <scope>NUCLEOTIDE SEQUENCE [LARGE SCALE GENOMIC DNA]</scope>
    <source>
        <strain evidence="10">mu1</strain>
    </source>
</reference>
<dbReference type="InterPro" id="IPR051393">
    <property type="entry name" value="ABC_transporter_permease"/>
</dbReference>
<feature type="transmembrane region" description="Helical" evidence="7">
    <location>
        <begin position="177"/>
        <end position="198"/>
    </location>
</feature>
<keyword evidence="6 7" id="KW-0472">Membrane</keyword>
<keyword evidence="3" id="KW-1003">Cell membrane</keyword>
<dbReference type="InterPro" id="IPR000515">
    <property type="entry name" value="MetI-like"/>
</dbReference>
<dbReference type="Pfam" id="PF00528">
    <property type="entry name" value="BPD_transp_1"/>
    <property type="match status" value="1"/>
</dbReference>
<dbReference type="PANTHER" id="PTHR30193:SF44">
    <property type="entry name" value="LACTOSE TRANSPORT SYSTEM PERMEASE PROTEIN LACF"/>
    <property type="match status" value="1"/>
</dbReference>
<proteinExistence type="inferred from homology"/>
<evidence type="ECO:0000256" key="7">
    <source>
        <dbReference type="RuleBase" id="RU363032"/>
    </source>
</evidence>
<dbReference type="SUPFAM" id="SSF161098">
    <property type="entry name" value="MetI-like"/>
    <property type="match status" value="1"/>
</dbReference>
<keyword evidence="4 7" id="KW-0812">Transmembrane</keyword>
<feature type="transmembrane region" description="Helical" evidence="7">
    <location>
        <begin position="278"/>
        <end position="297"/>
    </location>
</feature>
<dbReference type="RefSeq" id="WP_284237666.1">
    <property type="nucleotide sequence ID" value="NZ_BSSQ01000005.1"/>
</dbReference>
<name>A0ABQ6G9M2_9BACL</name>
<protein>
    <submittedName>
        <fullName evidence="9">Sugar ABC transporter permease</fullName>
    </submittedName>
</protein>
<feature type="transmembrane region" description="Helical" evidence="7">
    <location>
        <begin position="80"/>
        <end position="101"/>
    </location>
</feature>
<accession>A0ABQ6G9M2</accession>
<evidence type="ECO:0000256" key="4">
    <source>
        <dbReference type="ARBA" id="ARBA00022692"/>
    </source>
</evidence>
<dbReference type="CDD" id="cd06261">
    <property type="entry name" value="TM_PBP2"/>
    <property type="match status" value="1"/>
</dbReference>
<feature type="transmembrane region" description="Helical" evidence="7">
    <location>
        <begin position="210"/>
        <end position="230"/>
    </location>
</feature>
<dbReference type="InterPro" id="IPR035906">
    <property type="entry name" value="MetI-like_sf"/>
</dbReference>